<reference evidence="1" key="1">
    <citation type="journal article" date="2014" name="Front. Microbiol.">
        <title>High frequency of phylogenetically diverse reductive dehalogenase-homologous genes in deep subseafloor sedimentary metagenomes.</title>
        <authorList>
            <person name="Kawai M."/>
            <person name="Futagami T."/>
            <person name="Toyoda A."/>
            <person name="Takaki Y."/>
            <person name="Nishi S."/>
            <person name="Hori S."/>
            <person name="Arai W."/>
            <person name="Tsubouchi T."/>
            <person name="Morono Y."/>
            <person name="Uchiyama I."/>
            <person name="Ito T."/>
            <person name="Fujiyama A."/>
            <person name="Inagaki F."/>
            <person name="Takami H."/>
        </authorList>
    </citation>
    <scope>NUCLEOTIDE SEQUENCE</scope>
    <source>
        <strain evidence="1">Expedition CK06-06</strain>
    </source>
</reference>
<evidence type="ECO:0000313" key="1">
    <source>
        <dbReference type="EMBL" id="GAH89633.1"/>
    </source>
</evidence>
<protein>
    <submittedName>
        <fullName evidence="1">Uncharacterized protein</fullName>
    </submittedName>
</protein>
<dbReference type="EMBL" id="BARU01037750">
    <property type="protein sequence ID" value="GAH89633.1"/>
    <property type="molecule type" value="Genomic_DNA"/>
</dbReference>
<gene>
    <name evidence="1" type="ORF">S03H2_58763</name>
</gene>
<sequence length="109" mass="12840">MFEALARTFPVACASDEFFYFPQVRLPEPQWGTWDCFSLETVTEFVRRLSTWEDELDLLTSYQTDLEVYIDIALLQKLARTLREQLSEVRSWEFQPTFYLTLVGIGLAE</sequence>
<organism evidence="1">
    <name type="scientific">marine sediment metagenome</name>
    <dbReference type="NCBI Taxonomy" id="412755"/>
    <lineage>
        <taxon>unclassified sequences</taxon>
        <taxon>metagenomes</taxon>
        <taxon>ecological metagenomes</taxon>
    </lineage>
</organism>
<accession>X1L654</accession>
<proteinExistence type="predicted"/>
<dbReference type="AlphaFoldDB" id="X1L654"/>
<name>X1L654_9ZZZZ</name>
<feature type="non-terminal residue" evidence="1">
    <location>
        <position position="109"/>
    </location>
</feature>
<comment type="caution">
    <text evidence="1">The sequence shown here is derived from an EMBL/GenBank/DDBJ whole genome shotgun (WGS) entry which is preliminary data.</text>
</comment>